<organism evidence="4 5">
    <name type="scientific">Trifolium medium</name>
    <dbReference type="NCBI Taxonomy" id="97028"/>
    <lineage>
        <taxon>Eukaryota</taxon>
        <taxon>Viridiplantae</taxon>
        <taxon>Streptophyta</taxon>
        <taxon>Embryophyta</taxon>
        <taxon>Tracheophyta</taxon>
        <taxon>Spermatophyta</taxon>
        <taxon>Magnoliopsida</taxon>
        <taxon>eudicotyledons</taxon>
        <taxon>Gunneridae</taxon>
        <taxon>Pentapetalae</taxon>
        <taxon>rosids</taxon>
        <taxon>fabids</taxon>
        <taxon>Fabales</taxon>
        <taxon>Fabaceae</taxon>
        <taxon>Papilionoideae</taxon>
        <taxon>50 kb inversion clade</taxon>
        <taxon>NPAAA clade</taxon>
        <taxon>Hologalegina</taxon>
        <taxon>IRL clade</taxon>
        <taxon>Trifolieae</taxon>
        <taxon>Trifolium</taxon>
    </lineage>
</organism>
<comment type="caution">
    <text evidence="4">The sequence shown here is derived from an EMBL/GenBank/DDBJ whole genome shotgun (WGS) entry which is preliminary data.</text>
</comment>
<dbReference type="Pfam" id="PF14392">
    <property type="entry name" value="zf-CCHC_4"/>
    <property type="match status" value="1"/>
</dbReference>
<dbReference type="GO" id="GO:0008270">
    <property type="term" value="F:zinc ion binding"/>
    <property type="evidence" value="ECO:0007669"/>
    <property type="project" value="UniProtKB-KW"/>
</dbReference>
<dbReference type="EMBL" id="LXQA010330914">
    <property type="protein sequence ID" value="MCI44459.1"/>
    <property type="molecule type" value="Genomic_DNA"/>
</dbReference>
<evidence type="ECO:0000313" key="4">
    <source>
        <dbReference type="EMBL" id="MCI44459.1"/>
    </source>
</evidence>
<dbReference type="GO" id="GO:0003676">
    <property type="term" value="F:nucleic acid binding"/>
    <property type="evidence" value="ECO:0007669"/>
    <property type="project" value="InterPro"/>
</dbReference>
<keyword evidence="5" id="KW-1185">Reference proteome</keyword>
<evidence type="ECO:0000259" key="3">
    <source>
        <dbReference type="PROSITE" id="PS50158"/>
    </source>
</evidence>
<name>A0A392S6Y5_9FABA</name>
<feature type="region of interest" description="Disordered" evidence="2">
    <location>
        <begin position="74"/>
        <end position="99"/>
    </location>
</feature>
<dbReference type="InterPro" id="IPR001878">
    <property type="entry name" value="Znf_CCHC"/>
</dbReference>
<dbReference type="InterPro" id="IPR040256">
    <property type="entry name" value="At4g02000-like"/>
</dbReference>
<keyword evidence="1" id="KW-0863">Zinc-finger</keyword>
<keyword evidence="1" id="KW-0862">Zinc</keyword>
<evidence type="ECO:0000256" key="1">
    <source>
        <dbReference type="PROSITE-ProRule" id="PRU00047"/>
    </source>
</evidence>
<feature type="domain" description="CCHC-type" evidence="3">
    <location>
        <begin position="46"/>
        <end position="61"/>
    </location>
</feature>
<dbReference type="PANTHER" id="PTHR31286">
    <property type="entry name" value="GLYCINE-RICH CELL WALL STRUCTURAL PROTEIN 1.8-LIKE"/>
    <property type="match status" value="1"/>
</dbReference>
<dbReference type="PANTHER" id="PTHR31286:SF153">
    <property type="entry name" value="DUF4283 DOMAIN PROTEIN"/>
    <property type="match status" value="1"/>
</dbReference>
<dbReference type="AlphaFoldDB" id="A0A392S6Y5"/>
<dbReference type="Proteomes" id="UP000265520">
    <property type="component" value="Unassembled WGS sequence"/>
</dbReference>
<sequence length="99" mass="11510">MAWVKYMRIRVLIDIRLPLKKSKKIKKPGGEGKTVVFKYERLGTFCYICGMLGHSEFRCPKLFNDPDAKREWGPDLRAEMGRKQSGDTSKWLRDEGDSN</sequence>
<protein>
    <recommendedName>
        <fullName evidence="3">CCHC-type domain-containing protein</fullName>
    </recommendedName>
</protein>
<evidence type="ECO:0000313" key="5">
    <source>
        <dbReference type="Proteomes" id="UP000265520"/>
    </source>
</evidence>
<dbReference type="PROSITE" id="PS50158">
    <property type="entry name" value="ZF_CCHC"/>
    <property type="match status" value="1"/>
</dbReference>
<proteinExistence type="predicted"/>
<keyword evidence="1" id="KW-0479">Metal-binding</keyword>
<evidence type="ECO:0000256" key="2">
    <source>
        <dbReference type="SAM" id="MobiDB-lite"/>
    </source>
</evidence>
<dbReference type="InterPro" id="IPR025836">
    <property type="entry name" value="Zn_knuckle_CX2CX4HX4C"/>
</dbReference>
<feature type="non-terminal residue" evidence="4">
    <location>
        <position position="99"/>
    </location>
</feature>
<reference evidence="4 5" key="1">
    <citation type="journal article" date="2018" name="Front. Plant Sci.">
        <title>Red Clover (Trifolium pratense) and Zigzag Clover (T. medium) - A Picture of Genomic Similarities and Differences.</title>
        <authorList>
            <person name="Dluhosova J."/>
            <person name="Istvanek J."/>
            <person name="Nedelnik J."/>
            <person name="Repkova J."/>
        </authorList>
    </citation>
    <scope>NUCLEOTIDE SEQUENCE [LARGE SCALE GENOMIC DNA]</scope>
    <source>
        <strain evidence="5">cv. 10/8</strain>
        <tissue evidence="4">Leaf</tissue>
    </source>
</reference>
<accession>A0A392S6Y5</accession>